<dbReference type="HOGENOM" id="CLU_1631624_0_0_2"/>
<dbReference type="eggNOG" id="arCOG08869">
    <property type="taxonomic scope" value="Archaea"/>
</dbReference>
<accession>A2BJX7</accession>
<gene>
    <name evidence="1" type="ordered locus">Hbut_0422</name>
</gene>
<dbReference type="EMBL" id="CP000493">
    <property type="protein sequence ID" value="ABM80288.1"/>
    <property type="molecule type" value="Genomic_DNA"/>
</dbReference>
<dbReference type="KEGG" id="hbu:Hbut_0422"/>
<protein>
    <submittedName>
        <fullName evidence="1">Uncharacterized protein</fullName>
    </submittedName>
</protein>
<sequence length="162" mass="18228">MSVPPAAEQPEIVEAEMGVAEYWYETFRRVLVIPAGNGCVLLSVDVYSKLDGLEGLEILEVVESGRVKVYYARYPGKPPSLDSLEPVKAELVVVEALNPDVGHRVEAVNVRLLYCGLKGKPGYQEVWSIYRRIVVDIEGRDPEKSPLRPPELVERVYRYRLG</sequence>
<dbReference type="EnsemblBacteria" id="ABM80288">
    <property type="protein sequence ID" value="ABM80288"/>
    <property type="gene ID" value="Hbut_0422"/>
</dbReference>
<dbReference type="STRING" id="415426.Hbut_0422"/>
<dbReference type="OrthoDB" id="15336at2157"/>
<name>A2BJX7_HYPBU</name>
<dbReference type="AlphaFoldDB" id="A2BJX7"/>
<dbReference type="Proteomes" id="UP000002593">
    <property type="component" value="Chromosome"/>
</dbReference>
<evidence type="ECO:0000313" key="1">
    <source>
        <dbReference type="EMBL" id="ABM80288.1"/>
    </source>
</evidence>
<dbReference type="RefSeq" id="WP_011821606.1">
    <property type="nucleotide sequence ID" value="NC_008818.1"/>
</dbReference>
<dbReference type="GeneID" id="4782076"/>
<keyword evidence="2" id="KW-1185">Reference proteome</keyword>
<proteinExistence type="predicted"/>
<reference evidence="1 2" key="1">
    <citation type="journal article" date="2007" name="Archaea">
        <title>The genome of Hyperthermus butylicus: a sulfur-reducing, peptide fermenting, neutrophilic Crenarchaeote growing up to 108 degrees C.</title>
        <authorList>
            <person name="Brugger K."/>
            <person name="Chen L."/>
            <person name="Stark M."/>
            <person name="Zibat A."/>
            <person name="Redder P."/>
            <person name="Ruepp A."/>
            <person name="Awayez M."/>
            <person name="She Q."/>
            <person name="Garrett R.A."/>
            <person name="Klenk H.P."/>
        </authorList>
    </citation>
    <scope>NUCLEOTIDE SEQUENCE [LARGE SCALE GENOMIC DNA]</scope>
    <source>
        <strain evidence="2">DSM 5456 / JCM 9403 / PLM1-5</strain>
    </source>
</reference>
<evidence type="ECO:0000313" key="2">
    <source>
        <dbReference type="Proteomes" id="UP000002593"/>
    </source>
</evidence>
<organism evidence="1 2">
    <name type="scientific">Hyperthermus butylicus (strain DSM 5456 / JCM 9403 / PLM1-5)</name>
    <dbReference type="NCBI Taxonomy" id="415426"/>
    <lineage>
        <taxon>Archaea</taxon>
        <taxon>Thermoproteota</taxon>
        <taxon>Thermoprotei</taxon>
        <taxon>Desulfurococcales</taxon>
        <taxon>Pyrodictiaceae</taxon>
        <taxon>Hyperthermus</taxon>
    </lineage>
</organism>